<dbReference type="RefSeq" id="WP_037437916.1">
    <property type="nucleotide sequence ID" value="NZ_JNFF01000011.1"/>
</dbReference>
<keyword evidence="2" id="KW-1185">Reference proteome</keyword>
<reference evidence="1 2" key="1">
    <citation type="journal article" date="1992" name="Int. J. Syst. Bacteriol.">
        <title>Sphingobacterium antarcticus sp. nov. a Psychrotrophic Bacterium from the Soils of Schirmacher Oasis, Antarctica.</title>
        <authorList>
            <person name="Shivaji S."/>
            <person name="Ray M.K."/>
            <person name="Rao N.S."/>
            <person name="Saiserr L."/>
            <person name="Jagannadham M.V."/>
            <person name="Kumar G.S."/>
            <person name="Reddy G."/>
            <person name="Bhargava P.M."/>
        </authorList>
    </citation>
    <scope>NUCLEOTIDE SEQUENCE [LARGE SCALE GENOMIC DNA]</scope>
    <source>
        <strain evidence="1 2">4BY</strain>
    </source>
</reference>
<dbReference type="InterPro" id="IPR009057">
    <property type="entry name" value="Homeodomain-like_sf"/>
</dbReference>
<dbReference type="EMBL" id="JNFF01000011">
    <property type="protein sequence ID" value="KEQ31595.1"/>
    <property type="molecule type" value="Genomic_DNA"/>
</dbReference>
<gene>
    <name evidence="1" type="ORF">N180_21065</name>
</gene>
<sequence length="125" mass="14085">MEAPRKGSKGGRVAIYDESLKIAVARDYQGGILSISQVAKKHRIGKVTAYHFVRWYKKFEVHPDSGAEREFQDQGQDMNSLTKQLLASDQKLAYAEMRITALELLLKNAETEMGVDILKKSGTKR</sequence>
<evidence type="ECO:0008006" key="3">
    <source>
        <dbReference type="Google" id="ProtNLM"/>
    </source>
</evidence>
<name>A0A081PLM2_9SPHI</name>
<dbReference type="AlphaFoldDB" id="A0A081PLM2"/>
<proteinExistence type="predicted"/>
<protein>
    <recommendedName>
        <fullName evidence="3">Transposase</fullName>
    </recommendedName>
</protein>
<accession>A0A081PLM2</accession>
<dbReference type="Proteomes" id="UP000028007">
    <property type="component" value="Unassembled WGS sequence"/>
</dbReference>
<comment type="caution">
    <text evidence="1">The sequence shown here is derived from an EMBL/GenBank/DDBJ whole genome shotgun (WGS) entry which is preliminary data.</text>
</comment>
<organism evidence="1 2">
    <name type="scientific">Pedobacter antarcticus 4BY</name>
    <dbReference type="NCBI Taxonomy" id="1358423"/>
    <lineage>
        <taxon>Bacteria</taxon>
        <taxon>Pseudomonadati</taxon>
        <taxon>Bacteroidota</taxon>
        <taxon>Sphingobacteriia</taxon>
        <taxon>Sphingobacteriales</taxon>
        <taxon>Sphingobacteriaceae</taxon>
        <taxon>Pedobacter</taxon>
    </lineage>
</organism>
<evidence type="ECO:0000313" key="1">
    <source>
        <dbReference type="EMBL" id="KEQ31595.1"/>
    </source>
</evidence>
<evidence type="ECO:0000313" key="2">
    <source>
        <dbReference type="Proteomes" id="UP000028007"/>
    </source>
</evidence>
<dbReference type="SUPFAM" id="SSF46689">
    <property type="entry name" value="Homeodomain-like"/>
    <property type="match status" value="1"/>
</dbReference>